<accession>A0A836JRB4</accession>
<proteinExistence type="predicted"/>
<keyword evidence="2" id="KW-0732">Signal</keyword>
<feature type="chain" id="PRO_5032975161" evidence="2">
    <location>
        <begin position="24"/>
        <end position="213"/>
    </location>
</feature>
<keyword evidence="5" id="KW-1185">Reference proteome</keyword>
<dbReference type="Proteomes" id="UP000667349">
    <property type="component" value="Unassembled WGS sequence"/>
</dbReference>
<name>A0A836JRB4_9HYME</name>
<keyword evidence="1" id="KW-1015">Disulfide bond</keyword>
<evidence type="ECO:0000313" key="5">
    <source>
        <dbReference type="Proteomes" id="UP000667349"/>
    </source>
</evidence>
<organism evidence="4 5">
    <name type="scientific">Acromyrmex insinuator</name>
    <dbReference type="NCBI Taxonomy" id="230686"/>
    <lineage>
        <taxon>Eukaryota</taxon>
        <taxon>Metazoa</taxon>
        <taxon>Ecdysozoa</taxon>
        <taxon>Arthropoda</taxon>
        <taxon>Hexapoda</taxon>
        <taxon>Insecta</taxon>
        <taxon>Pterygota</taxon>
        <taxon>Neoptera</taxon>
        <taxon>Endopterygota</taxon>
        <taxon>Hymenoptera</taxon>
        <taxon>Apocrita</taxon>
        <taxon>Aculeata</taxon>
        <taxon>Formicoidea</taxon>
        <taxon>Formicidae</taxon>
        <taxon>Myrmicinae</taxon>
        <taxon>Acromyrmex</taxon>
    </lineage>
</organism>
<evidence type="ECO:0000256" key="1">
    <source>
        <dbReference type="ARBA" id="ARBA00023157"/>
    </source>
</evidence>
<dbReference type="Pfam" id="PF01562">
    <property type="entry name" value="Pep_M12B_propep"/>
    <property type="match status" value="1"/>
</dbReference>
<feature type="signal peptide" evidence="2">
    <location>
        <begin position="1"/>
        <end position="23"/>
    </location>
</feature>
<evidence type="ECO:0000259" key="3">
    <source>
        <dbReference type="Pfam" id="PF01562"/>
    </source>
</evidence>
<gene>
    <name evidence="4" type="primary">Adamts16</name>
    <name evidence="4" type="ORF">G6Z75_0004910</name>
</gene>
<sequence length="213" mass="24289">MFDSVPIMRCLFMLQILIAVTQPNLEARQRLFNVKGVYTLQEHIHNHEIVIPRKVNHRGDFISENVTHHHHKDGPVVHYRMAVAGNEYHLELTAVDNFIGRAMVVERRKRDLHVRSPAKSHSSKCHYRGFIKGHRNSRVALSACDGLIYDGAPSRCPRTRIWMRKCITSRTNTYAHLQSKVMPTSALGVPSTEHRGPIGGTAFMDAWFSCNTV</sequence>
<reference evidence="4" key="1">
    <citation type="submission" date="2020-02" db="EMBL/GenBank/DDBJ databases">
        <title>Relaxed selection underlies rapid genomic changes in the transitions from sociality to social parasitism in ants.</title>
        <authorList>
            <person name="Bi X."/>
        </authorList>
    </citation>
    <scope>NUCLEOTIDE SEQUENCE</scope>
    <source>
        <strain evidence="4">BGI-DK2013a</strain>
        <tissue evidence="4">Whole body</tissue>
    </source>
</reference>
<protein>
    <submittedName>
        <fullName evidence="4">ATS16 metalloproteinase</fullName>
    </submittedName>
</protein>
<feature type="domain" description="Peptidase M12B propeptide" evidence="3">
    <location>
        <begin position="48"/>
        <end position="131"/>
    </location>
</feature>
<dbReference type="AlphaFoldDB" id="A0A836JRB4"/>
<dbReference type="EMBL" id="JAANHZ010000035">
    <property type="protein sequence ID" value="KAG5316663.1"/>
    <property type="molecule type" value="Genomic_DNA"/>
</dbReference>
<comment type="caution">
    <text evidence="4">The sequence shown here is derived from an EMBL/GenBank/DDBJ whole genome shotgun (WGS) entry which is preliminary data.</text>
</comment>
<evidence type="ECO:0000256" key="2">
    <source>
        <dbReference type="SAM" id="SignalP"/>
    </source>
</evidence>
<dbReference type="InterPro" id="IPR002870">
    <property type="entry name" value="Peptidase_M12B_N"/>
</dbReference>
<feature type="non-terminal residue" evidence="4">
    <location>
        <position position="1"/>
    </location>
</feature>
<evidence type="ECO:0000313" key="4">
    <source>
        <dbReference type="EMBL" id="KAG5316663.1"/>
    </source>
</evidence>
<feature type="non-terminal residue" evidence="4">
    <location>
        <position position="213"/>
    </location>
</feature>